<proteinExistence type="predicted"/>
<dbReference type="Pfam" id="PF10448">
    <property type="entry name" value="POC3_POC4"/>
    <property type="match status" value="1"/>
</dbReference>
<dbReference type="Proteomes" id="UP000037122">
    <property type="component" value="Unassembled WGS sequence"/>
</dbReference>
<evidence type="ECO:0000313" key="2">
    <source>
        <dbReference type="Proteomes" id="UP000037122"/>
    </source>
</evidence>
<gene>
    <name evidence="1" type="ORF">QG37_00100</name>
</gene>
<dbReference type="VEuPathDB" id="FungiDB:QG37_00100"/>
<name>A0A0L0P8N2_CANAR</name>
<dbReference type="VEuPathDB" id="FungiDB:CJI97_004104"/>
<dbReference type="VEuPathDB" id="FungiDB:B9J08_003917"/>
<accession>A0A0L0P8N2</accession>
<reference evidence="2" key="1">
    <citation type="journal article" date="2015" name="BMC Genomics">
        <title>Draft genome of a commonly misdiagnosed multidrug resistant pathogen Candida auris.</title>
        <authorList>
            <person name="Chatterjee S."/>
            <person name="Alampalli S.V."/>
            <person name="Nageshan R.K."/>
            <person name="Chettiar S.T."/>
            <person name="Joshi S."/>
            <person name="Tatu U.S."/>
        </authorList>
    </citation>
    <scope>NUCLEOTIDE SEQUENCE [LARGE SCALE GENOMIC DNA]</scope>
    <source>
        <strain evidence="2">6684</strain>
    </source>
</reference>
<organism evidence="1 2">
    <name type="scientific">Candidozyma auris</name>
    <name type="common">Yeast</name>
    <name type="synonym">Candida auris</name>
    <dbReference type="NCBI Taxonomy" id="498019"/>
    <lineage>
        <taxon>Eukaryota</taxon>
        <taxon>Fungi</taxon>
        <taxon>Dikarya</taxon>
        <taxon>Ascomycota</taxon>
        <taxon>Saccharomycotina</taxon>
        <taxon>Pichiomycetes</taxon>
        <taxon>Metschnikowiaceae</taxon>
        <taxon>Candidozyma</taxon>
    </lineage>
</organism>
<dbReference type="AlphaFoldDB" id="A0A0L0P8N2"/>
<dbReference type="Gene3D" id="3.30.230.90">
    <property type="match status" value="1"/>
</dbReference>
<evidence type="ECO:0008006" key="3">
    <source>
        <dbReference type="Google" id="ProtNLM"/>
    </source>
</evidence>
<dbReference type="VEuPathDB" id="FungiDB:CJJ09_000074"/>
<dbReference type="EMBL" id="LGST01000002">
    <property type="protein sequence ID" value="KNE02727.1"/>
    <property type="molecule type" value="Genomic_DNA"/>
</dbReference>
<evidence type="ECO:0000313" key="1">
    <source>
        <dbReference type="EMBL" id="KNE02727.1"/>
    </source>
</evidence>
<dbReference type="VEuPathDB" id="FungiDB:CJI96_0002562"/>
<sequence>MSLPDRRPREILCEGPEGAQFAFYAVLFDDKLVLNILIDGVMDTSFDLPLSTLKVIDSQVLASDESLGIEPVVLVGDPHNLKLQVVAGQIGKVVYLMGNRKNVILTMGSRWFGKDPKDGDFDKLMFVLGKIKELLLKA</sequence>
<dbReference type="InterPro" id="IPR018854">
    <property type="entry name" value="Psome_chaperone_3/4"/>
</dbReference>
<comment type="caution">
    <text evidence="1">The sequence shown here is derived from an EMBL/GenBank/DDBJ whole genome shotgun (WGS) entry which is preliminary data.</text>
</comment>
<protein>
    <recommendedName>
        <fullName evidence="3">Proteasome assembly chaperone 3</fullName>
    </recommendedName>
</protein>
<dbReference type="InterPro" id="IPR053720">
    <property type="entry name" value="Psm_Assembly_Chaperone"/>
</dbReference>
<dbReference type="VEuPathDB" id="FungiDB:CJJ07_000788"/>